<protein>
    <submittedName>
        <fullName evidence="2">Uncharacterized protein</fullName>
    </submittedName>
</protein>
<organism evidence="2 3">
    <name type="scientific">Apostasia shenzhenica</name>
    <dbReference type="NCBI Taxonomy" id="1088818"/>
    <lineage>
        <taxon>Eukaryota</taxon>
        <taxon>Viridiplantae</taxon>
        <taxon>Streptophyta</taxon>
        <taxon>Embryophyta</taxon>
        <taxon>Tracheophyta</taxon>
        <taxon>Spermatophyta</taxon>
        <taxon>Magnoliopsida</taxon>
        <taxon>Liliopsida</taxon>
        <taxon>Asparagales</taxon>
        <taxon>Orchidaceae</taxon>
        <taxon>Apostasioideae</taxon>
        <taxon>Apostasia</taxon>
    </lineage>
</organism>
<dbReference type="Proteomes" id="UP000236161">
    <property type="component" value="Unassembled WGS sequence"/>
</dbReference>
<dbReference type="AlphaFoldDB" id="A0A2I0A5G2"/>
<feature type="region of interest" description="Disordered" evidence="1">
    <location>
        <begin position="1"/>
        <end position="21"/>
    </location>
</feature>
<proteinExistence type="predicted"/>
<accession>A0A2I0A5G2</accession>
<name>A0A2I0A5G2_9ASPA</name>
<gene>
    <name evidence="2" type="ORF">AXF42_Ash017667</name>
</gene>
<evidence type="ECO:0000313" key="2">
    <source>
        <dbReference type="EMBL" id="PKA50788.1"/>
    </source>
</evidence>
<keyword evidence="3" id="KW-1185">Reference proteome</keyword>
<dbReference type="EMBL" id="KZ452018">
    <property type="protein sequence ID" value="PKA50788.1"/>
    <property type="molecule type" value="Genomic_DNA"/>
</dbReference>
<evidence type="ECO:0000313" key="3">
    <source>
        <dbReference type="Proteomes" id="UP000236161"/>
    </source>
</evidence>
<evidence type="ECO:0000256" key="1">
    <source>
        <dbReference type="SAM" id="MobiDB-lite"/>
    </source>
</evidence>
<sequence length="87" mass="9670">MGSLGARLQQNEADFRDPPSLWRKAERNHGATNPEIQGIVKGVSYAVAFNGDGMSELKEVEKVCAWYPPLGTYYAWELHIAFSLVEG</sequence>
<reference evidence="2 3" key="1">
    <citation type="journal article" date="2017" name="Nature">
        <title>The Apostasia genome and the evolution of orchids.</title>
        <authorList>
            <person name="Zhang G.Q."/>
            <person name="Liu K.W."/>
            <person name="Li Z."/>
            <person name="Lohaus R."/>
            <person name="Hsiao Y.Y."/>
            <person name="Niu S.C."/>
            <person name="Wang J.Y."/>
            <person name="Lin Y.C."/>
            <person name="Xu Q."/>
            <person name="Chen L.J."/>
            <person name="Yoshida K."/>
            <person name="Fujiwara S."/>
            <person name="Wang Z.W."/>
            <person name="Zhang Y.Q."/>
            <person name="Mitsuda N."/>
            <person name="Wang M."/>
            <person name="Liu G.H."/>
            <person name="Pecoraro L."/>
            <person name="Huang H.X."/>
            <person name="Xiao X.J."/>
            <person name="Lin M."/>
            <person name="Wu X.Y."/>
            <person name="Wu W.L."/>
            <person name="Chen Y.Y."/>
            <person name="Chang S.B."/>
            <person name="Sakamoto S."/>
            <person name="Ohme-Takagi M."/>
            <person name="Yagi M."/>
            <person name="Zeng S.J."/>
            <person name="Shen C.Y."/>
            <person name="Yeh C.M."/>
            <person name="Luo Y.B."/>
            <person name="Tsai W.C."/>
            <person name="Van de Peer Y."/>
            <person name="Liu Z.J."/>
        </authorList>
    </citation>
    <scope>NUCLEOTIDE SEQUENCE [LARGE SCALE GENOMIC DNA]</scope>
    <source>
        <strain evidence="3">cv. Shenzhen</strain>
        <tissue evidence="2">Stem</tissue>
    </source>
</reference>